<reference evidence="3 4" key="1">
    <citation type="journal article" date="2021" name="bioRxiv">
        <title>Chromosome-scale and haplotype-resolved genome assembly of a tetraploid potato cultivar.</title>
        <authorList>
            <person name="Sun H."/>
            <person name="Jiao W.-B."/>
            <person name="Krause K."/>
            <person name="Campoy J.A."/>
            <person name="Goel M."/>
            <person name="Folz-Donahue K."/>
            <person name="Kukat C."/>
            <person name="Huettel B."/>
            <person name="Schneeberger K."/>
        </authorList>
    </citation>
    <scope>NUCLEOTIDE SEQUENCE [LARGE SCALE GENOMIC DNA]</scope>
    <source>
        <strain evidence="3">SolTubOtavaFocal</strain>
        <tissue evidence="3">Leaves</tissue>
    </source>
</reference>
<evidence type="ECO:0008006" key="5">
    <source>
        <dbReference type="Google" id="ProtNLM"/>
    </source>
</evidence>
<organism evidence="3 4">
    <name type="scientific">Solanum tuberosum</name>
    <name type="common">Potato</name>
    <dbReference type="NCBI Taxonomy" id="4113"/>
    <lineage>
        <taxon>Eukaryota</taxon>
        <taxon>Viridiplantae</taxon>
        <taxon>Streptophyta</taxon>
        <taxon>Embryophyta</taxon>
        <taxon>Tracheophyta</taxon>
        <taxon>Spermatophyta</taxon>
        <taxon>Magnoliopsida</taxon>
        <taxon>eudicotyledons</taxon>
        <taxon>Gunneridae</taxon>
        <taxon>Pentapetalae</taxon>
        <taxon>asterids</taxon>
        <taxon>lamiids</taxon>
        <taxon>Solanales</taxon>
        <taxon>Solanaceae</taxon>
        <taxon>Solanoideae</taxon>
        <taxon>Solaneae</taxon>
        <taxon>Solanum</taxon>
    </lineage>
</organism>
<name>A0ABQ7WAX6_SOLTU</name>
<proteinExistence type="predicted"/>
<keyword evidence="1" id="KW-0479">Metal-binding</keyword>
<keyword evidence="4" id="KW-1185">Reference proteome</keyword>
<dbReference type="SUPFAM" id="SSF55973">
    <property type="entry name" value="S-adenosylmethionine synthetase"/>
    <property type="match status" value="1"/>
</dbReference>
<comment type="caution">
    <text evidence="3">The sequence shown here is derived from an EMBL/GenBank/DDBJ whole genome shotgun (WGS) entry which is preliminary data.</text>
</comment>
<dbReference type="Proteomes" id="UP000826656">
    <property type="component" value="Unassembled WGS sequence"/>
</dbReference>
<dbReference type="InterPro" id="IPR022636">
    <property type="entry name" value="S-AdoMet_synthetase_sfam"/>
</dbReference>
<gene>
    <name evidence="3" type="ORF">KY290_008561</name>
</gene>
<dbReference type="EMBL" id="JAIVGD010000003">
    <property type="protein sequence ID" value="KAH0777150.1"/>
    <property type="molecule type" value="Genomic_DNA"/>
</dbReference>
<evidence type="ECO:0000256" key="2">
    <source>
        <dbReference type="SAM" id="Coils"/>
    </source>
</evidence>
<keyword evidence="2" id="KW-0175">Coiled coil</keyword>
<accession>A0ABQ7WAX6</accession>
<feature type="coiled-coil region" evidence="2">
    <location>
        <begin position="12"/>
        <end position="39"/>
    </location>
</feature>
<protein>
    <recommendedName>
        <fullName evidence="5">S-adenosylmethionine synthetase</fullName>
    </recommendedName>
</protein>
<dbReference type="Gene3D" id="3.30.300.10">
    <property type="match status" value="1"/>
</dbReference>
<evidence type="ECO:0000313" key="3">
    <source>
        <dbReference type="EMBL" id="KAH0777150.1"/>
    </source>
</evidence>
<evidence type="ECO:0000256" key="1">
    <source>
        <dbReference type="ARBA" id="ARBA00022723"/>
    </source>
</evidence>
<sequence length="90" mass="10087">MISQLNAATIKVDTMNTKLDAIKIESDNLKEKLDAVKNSTNFEVNKSRILEDKVKKMKTPSSLKTAAYGHFGRDDADFTWETVKALKPKA</sequence>
<evidence type="ECO:0000313" key="4">
    <source>
        <dbReference type="Proteomes" id="UP000826656"/>
    </source>
</evidence>